<proteinExistence type="predicted"/>
<evidence type="ECO:0000256" key="1">
    <source>
        <dbReference type="SAM" id="MobiDB-lite"/>
    </source>
</evidence>
<dbReference type="AlphaFoldDB" id="A0A176VLR9"/>
<reference evidence="2" key="1">
    <citation type="submission" date="2016-03" db="EMBL/GenBank/DDBJ databases">
        <title>Mechanisms controlling the formation of the plant cell surface in tip-growing cells are functionally conserved among land plants.</title>
        <authorList>
            <person name="Honkanen S."/>
            <person name="Jones V.A."/>
            <person name="Morieri G."/>
            <person name="Champion C."/>
            <person name="Hetherington A.J."/>
            <person name="Kelly S."/>
            <person name="Saint-Marcoux D."/>
            <person name="Proust H."/>
            <person name="Prescott H."/>
            <person name="Dolan L."/>
        </authorList>
    </citation>
    <scope>NUCLEOTIDE SEQUENCE [LARGE SCALE GENOMIC DNA]</scope>
    <source>
        <tissue evidence="2">Whole gametophyte</tissue>
    </source>
</reference>
<name>A0A176VLR9_MARPO</name>
<protein>
    <submittedName>
        <fullName evidence="2">Uncharacterized protein</fullName>
    </submittedName>
</protein>
<evidence type="ECO:0000313" key="2">
    <source>
        <dbReference type="EMBL" id="OAE21874.1"/>
    </source>
</evidence>
<feature type="compositionally biased region" description="Polar residues" evidence="1">
    <location>
        <begin position="196"/>
        <end position="205"/>
    </location>
</feature>
<comment type="caution">
    <text evidence="2">The sequence shown here is derived from an EMBL/GenBank/DDBJ whole genome shotgun (WGS) entry which is preliminary data.</text>
</comment>
<dbReference type="Proteomes" id="UP000077202">
    <property type="component" value="Unassembled WGS sequence"/>
</dbReference>
<gene>
    <name evidence="2" type="ORF">AXG93_1998s1120</name>
</gene>
<accession>A0A176VLR9</accession>
<keyword evidence="3" id="KW-1185">Reference proteome</keyword>
<evidence type="ECO:0000313" key="3">
    <source>
        <dbReference type="Proteomes" id="UP000077202"/>
    </source>
</evidence>
<dbReference type="EMBL" id="LVLJ01003327">
    <property type="protein sequence ID" value="OAE21874.1"/>
    <property type="molecule type" value="Genomic_DNA"/>
</dbReference>
<organism evidence="2 3">
    <name type="scientific">Marchantia polymorpha subsp. ruderalis</name>
    <dbReference type="NCBI Taxonomy" id="1480154"/>
    <lineage>
        <taxon>Eukaryota</taxon>
        <taxon>Viridiplantae</taxon>
        <taxon>Streptophyta</taxon>
        <taxon>Embryophyta</taxon>
        <taxon>Marchantiophyta</taxon>
        <taxon>Marchantiopsida</taxon>
        <taxon>Marchantiidae</taxon>
        <taxon>Marchantiales</taxon>
        <taxon>Marchantiaceae</taxon>
        <taxon>Marchantia</taxon>
    </lineage>
</organism>
<feature type="region of interest" description="Disordered" evidence="1">
    <location>
        <begin position="174"/>
        <end position="205"/>
    </location>
</feature>
<sequence>METRAESGAWGKKRRDELQGADLGLERAKIHDAWDASEVEARGDERAWEGSEDLEAQWRPTPRTTDRFESLSFAAAASIFRAPPLAARPQGRTHGRPPAHKAELFSCLITFSYFLVDPSHNSARCLSPRSPSFQSCGKKQVAGWVDIRSYRAWKHGKMGKRGNCSADQQITQKQVDYDSTGASHANTAELPGHRSGPSQSHTRIS</sequence>